<dbReference type="Gene3D" id="3.10.450.10">
    <property type="match status" value="2"/>
</dbReference>
<keyword evidence="4" id="KW-0677">Repeat</keyword>
<proteinExistence type="predicted"/>
<dbReference type="InterPro" id="IPR046350">
    <property type="entry name" value="Cystatin_sf"/>
</dbReference>
<evidence type="ECO:0000256" key="7">
    <source>
        <dbReference type="SAM" id="SignalP"/>
    </source>
</evidence>
<evidence type="ECO:0000256" key="5">
    <source>
        <dbReference type="ARBA" id="ARBA00023157"/>
    </source>
</evidence>
<dbReference type="GO" id="GO:0005576">
    <property type="term" value="C:extracellular region"/>
    <property type="evidence" value="ECO:0007669"/>
    <property type="project" value="UniProtKB-SubCell"/>
</dbReference>
<evidence type="ECO:0000256" key="3">
    <source>
        <dbReference type="ARBA" id="ARBA00022729"/>
    </source>
</evidence>
<keyword evidence="10" id="KW-1185">Reference proteome</keyword>
<dbReference type="PROSITE" id="PS01255">
    <property type="entry name" value="FETUIN_2"/>
    <property type="match status" value="1"/>
</dbReference>
<keyword evidence="3 7" id="KW-0732">Signal</keyword>
<gene>
    <name evidence="9" type="ORF">UPYG_G00300060</name>
</gene>
<dbReference type="AlphaFoldDB" id="A0ABD0W696"/>
<evidence type="ECO:0000256" key="4">
    <source>
        <dbReference type="ARBA" id="ARBA00022737"/>
    </source>
</evidence>
<evidence type="ECO:0000256" key="6">
    <source>
        <dbReference type="ARBA" id="ARBA00023180"/>
    </source>
</evidence>
<sequence length="375" mass="39639">MMSCLGIALVLGLLAMAGAQWQIYNVTRPLCDSPEAEAAGLAAQDYINAQHKNGYKYLLNQIDDIKIITKSDGTETYKLEVDLLETTCHVLDPTPLANCKVRPKVQTAVEGDCDLILAKVGGVLSVTAFKCKTEESREDICIGCATLLPLNDTTGLAVVAASLATFNNNTAKGSLFEVVEVGRMSSQVVSSGIKYHAEYVIGETNCTADNNDDNCVQLTNAAAKRGFCEISGDLSSQIIDCNIFGSALTPLLDTNATVPLPPPVVHVHTSNLHRVHGHRHHKLTALHNPDLNGLLSAESGESGESAETVVPVVPKVVVPVATEAAPVVVTEAPVVAAVVKREVPNLAEAGVVGDSPVNLLITAAKPRCPGTKKYF</sequence>
<dbReference type="FunFam" id="3.10.450.10:FF:000002">
    <property type="entry name" value="Kininogen 1"/>
    <property type="match status" value="1"/>
</dbReference>
<evidence type="ECO:0000259" key="8">
    <source>
        <dbReference type="PROSITE" id="PS51529"/>
    </source>
</evidence>
<dbReference type="FunFam" id="3.10.450.10:FF:000009">
    <property type="entry name" value="Alpha-2-HS-glycoprotein 2"/>
    <property type="match status" value="1"/>
</dbReference>
<protein>
    <recommendedName>
        <fullName evidence="8">Cystatin fetuin-A-type domain-containing protein</fullName>
    </recommendedName>
</protein>
<comment type="subcellular location">
    <subcellularLocation>
        <location evidence="1">Secreted</location>
    </subcellularLocation>
</comment>
<evidence type="ECO:0000313" key="9">
    <source>
        <dbReference type="EMBL" id="KAL0966782.1"/>
    </source>
</evidence>
<evidence type="ECO:0000313" key="10">
    <source>
        <dbReference type="Proteomes" id="UP001557470"/>
    </source>
</evidence>
<organism evidence="9 10">
    <name type="scientific">Umbra pygmaea</name>
    <name type="common">Eastern mudminnow</name>
    <dbReference type="NCBI Taxonomy" id="75934"/>
    <lineage>
        <taxon>Eukaryota</taxon>
        <taxon>Metazoa</taxon>
        <taxon>Chordata</taxon>
        <taxon>Craniata</taxon>
        <taxon>Vertebrata</taxon>
        <taxon>Euteleostomi</taxon>
        <taxon>Actinopterygii</taxon>
        <taxon>Neopterygii</taxon>
        <taxon>Teleostei</taxon>
        <taxon>Protacanthopterygii</taxon>
        <taxon>Esociformes</taxon>
        <taxon>Umbridae</taxon>
        <taxon>Umbra</taxon>
    </lineage>
</organism>
<dbReference type="SUPFAM" id="SSF54403">
    <property type="entry name" value="Cystatin/monellin"/>
    <property type="match status" value="2"/>
</dbReference>
<dbReference type="InterPro" id="IPR000010">
    <property type="entry name" value="Cystatin_dom"/>
</dbReference>
<dbReference type="GO" id="GO:0004866">
    <property type="term" value="F:endopeptidase inhibitor activity"/>
    <property type="evidence" value="ECO:0007669"/>
    <property type="project" value="UniProtKB-ARBA"/>
</dbReference>
<dbReference type="InterPro" id="IPR001363">
    <property type="entry name" value="Prot_inh_fetuin_CS"/>
</dbReference>
<dbReference type="Proteomes" id="UP001557470">
    <property type="component" value="Unassembled WGS sequence"/>
</dbReference>
<reference evidence="9 10" key="1">
    <citation type="submission" date="2024-06" db="EMBL/GenBank/DDBJ databases">
        <authorList>
            <person name="Pan Q."/>
            <person name="Wen M."/>
            <person name="Jouanno E."/>
            <person name="Zahm M."/>
            <person name="Klopp C."/>
            <person name="Cabau C."/>
            <person name="Louis A."/>
            <person name="Berthelot C."/>
            <person name="Parey E."/>
            <person name="Roest Crollius H."/>
            <person name="Montfort J."/>
            <person name="Robinson-Rechavi M."/>
            <person name="Bouchez O."/>
            <person name="Lampietro C."/>
            <person name="Lopez Roques C."/>
            <person name="Donnadieu C."/>
            <person name="Postlethwait J."/>
            <person name="Bobe J."/>
            <person name="Verreycken H."/>
            <person name="Guiguen Y."/>
        </authorList>
    </citation>
    <scope>NUCLEOTIDE SEQUENCE [LARGE SCALE GENOMIC DNA]</scope>
    <source>
        <strain evidence="9">Up_M1</strain>
        <tissue evidence="9">Testis</tissue>
    </source>
</reference>
<name>A0ABD0W696_UMBPY</name>
<keyword evidence="2" id="KW-0964">Secreted</keyword>
<evidence type="ECO:0000256" key="2">
    <source>
        <dbReference type="ARBA" id="ARBA00022525"/>
    </source>
</evidence>
<dbReference type="PANTHER" id="PTHR13814">
    <property type="entry name" value="FETUIN"/>
    <property type="match status" value="1"/>
</dbReference>
<accession>A0ABD0W696</accession>
<feature type="chain" id="PRO_5044831463" description="Cystatin fetuin-A-type domain-containing protein" evidence="7">
    <location>
        <begin position="20"/>
        <end position="375"/>
    </location>
</feature>
<evidence type="ECO:0000256" key="1">
    <source>
        <dbReference type="ARBA" id="ARBA00004613"/>
    </source>
</evidence>
<feature type="signal peptide" evidence="7">
    <location>
        <begin position="1"/>
        <end position="19"/>
    </location>
</feature>
<keyword evidence="5" id="KW-1015">Disulfide bond</keyword>
<feature type="domain" description="Cystatin fetuin-A-type" evidence="8">
    <location>
        <begin position="26"/>
        <end position="134"/>
    </location>
</feature>
<dbReference type="SMART" id="SM00043">
    <property type="entry name" value="CY"/>
    <property type="match status" value="2"/>
</dbReference>
<dbReference type="EMBL" id="JAGEUA010000009">
    <property type="protein sequence ID" value="KAL0966782.1"/>
    <property type="molecule type" value="Genomic_DNA"/>
</dbReference>
<dbReference type="CDD" id="cd00042">
    <property type="entry name" value="CY"/>
    <property type="match status" value="1"/>
</dbReference>
<keyword evidence="6" id="KW-0325">Glycoprotein</keyword>
<dbReference type="InterPro" id="IPR050735">
    <property type="entry name" value="Kininogen_Fetuin_HRG"/>
</dbReference>
<dbReference type="PANTHER" id="PTHR13814:SF6">
    <property type="entry name" value="ALPHA-2-HS-GLYCOPROTEIN"/>
    <property type="match status" value="1"/>
</dbReference>
<comment type="caution">
    <text evidence="9">The sequence shown here is derived from an EMBL/GenBank/DDBJ whole genome shotgun (WGS) entry which is preliminary data.</text>
</comment>
<dbReference type="Pfam" id="PF00031">
    <property type="entry name" value="Cystatin"/>
    <property type="match status" value="1"/>
</dbReference>
<dbReference type="InterPro" id="IPR025760">
    <property type="entry name" value="Cystatin_Fetuin_A"/>
</dbReference>
<dbReference type="PROSITE" id="PS51529">
    <property type="entry name" value="CYSTATIN_FETUIN_A"/>
    <property type="match status" value="1"/>
</dbReference>